<dbReference type="Proteomes" id="UP000029120">
    <property type="component" value="Chromosome 5"/>
</dbReference>
<evidence type="ECO:0000313" key="1">
    <source>
        <dbReference type="EMBL" id="KFK34717.1"/>
    </source>
</evidence>
<proteinExistence type="predicted"/>
<dbReference type="AlphaFoldDB" id="A0A087GXW5"/>
<name>A0A087GXW5_ARAAL</name>
<gene>
    <name evidence="1" type="ordered locus">AALP_Aa5g182900</name>
</gene>
<keyword evidence="2" id="KW-1185">Reference proteome</keyword>
<organism evidence="1 2">
    <name type="scientific">Arabis alpina</name>
    <name type="common">Alpine rock-cress</name>
    <dbReference type="NCBI Taxonomy" id="50452"/>
    <lineage>
        <taxon>Eukaryota</taxon>
        <taxon>Viridiplantae</taxon>
        <taxon>Streptophyta</taxon>
        <taxon>Embryophyta</taxon>
        <taxon>Tracheophyta</taxon>
        <taxon>Spermatophyta</taxon>
        <taxon>Magnoliopsida</taxon>
        <taxon>eudicotyledons</taxon>
        <taxon>Gunneridae</taxon>
        <taxon>Pentapetalae</taxon>
        <taxon>rosids</taxon>
        <taxon>malvids</taxon>
        <taxon>Brassicales</taxon>
        <taxon>Brassicaceae</taxon>
        <taxon>Arabideae</taxon>
        <taxon>Arabis</taxon>
    </lineage>
</organism>
<sequence length="64" mass="7181">MLPAKSISRFRTSCRSNVERQGSWSFFSSPEPSPFSLVVTAEFHSRFSEDVSRSTCSYASGIRV</sequence>
<protein>
    <submittedName>
        <fullName evidence="1">Uncharacterized protein</fullName>
    </submittedName>
</protein>
<evidence type="ECO:0000313" key="2">
    <source>
        <dbReference type="Proteomes" id="UP000029120"/>
    </source>
</evidence>
<accession>A0A087GXW5</accession>
<dbReference type="EMBL" id="CM002873">
    <property type="protein sequence ID" value="KFK34717.1"/>
    <property type="molecule type" value="Genomic_DNA"/>
</dbReference>
<dbReference type="Gramene" id="KFK34717">
    <property type="protein sequence ID" value="KFK34717"/>
    <property type="gene ID" value="AALP_AA5G182900"/>
</dbReference>
<reference evidence="2" key="1">
    <citation type="journal article" date="2015" name="Nat. Plants">
        <title>Genome expansion of Arabis alpina linked with retrotransposition and reduced symmetric DNA methylation.</title>
        <authorList>
            <person name="Willing E.M."/>
            <person name="Rawat V."/>
            <person name="Mandakova T."/>
            <person name="Maumus F."/>
            <person name="James G.V."/>
            <person name="Nordstroem K.J."/>
            <person name="Becker C."/>
            <person name="Warthmann N."/>
            <person name="Chica C."/>
            <person name="Szarzynska B."/>
            <person name="Zytnicki M."/>
            <person name="Albani M.C."/>
            <person name="Kiefer C."/>
            <person name="Bergonzi S."/>
            <person name="Castaings L."/>
            <person name="Mateos J.L."/>
            <person name="Berns M.C."/>
            <person name="Bujdoso N."/>
            <person name="Piofczyk T."/>
            <person name="de Lorenzo L."/>
            <person name="Barrero-Sicilia C."/>
            <person name="Mateos I."/>
            <person name="Piednoel M."/>
            <person name="Hagmann J."/>
            <person name="Chen-Min-Tao R."/>
            <person name="Iglesias-Fernandez R."/>
            <person name="Schuster S.C."/>
            <person name="Alonso-Blanco C."/>
            <person name="Roudier F."/>
            <person name="Carbonero P."/>
            <person name="Paz-Ares J."/>
            <person name="Davis S.J."/>
            <person name="Pecinka A."/>
            <person name="Quesneville H."/>
            <person name="Colot V."/>
            <person name="Lysak M.A."/>
            <person name="Weigel D."/>
            <person name="Coupland G."/>
            <person name="Schneeberger K."/>
        </authorList>
    </citation>
    <scope>NUCLEOTIDE SEQUENCE [LARGE SCALE GENOMIC DNA]</scope>
    <source>
        <strain evidence="2">cv. Pajares</strain>
    </source>
</reference>